<organism evidence="6 7">
    <name type="scientific">Halobacteriovorax vibrionivorans</name>
    <dbReference type="NCBI Taxonomy" id="2152716"/>
    <lineage>
        <taxon>Bacteria</taxon>
        <taxon>Pseudomonadati</taxon>
        <taxon>Bdellovibrionota</taxon>
        <taxon>Bacteriovoracia</taxon>
        <taxon>Bacteriovoracales</taxon>
        <taxon>Halobacteriovoraceae</taxon>
        <taxon>Halobacteriovorax</taxon>
    </lineage>
</organism>
<keyword evidence="7" id="KW-1185">Reference proteome</keyword>
<proteinExistence type="predicted"/>
<dbReference type="EMBL" id="QDKL01000003">
    <property type="protein sequence ID" value="RZF20832.1"/>
    <property type="molecule type" value="Genomic_DNA"/>
</dbReference>
<dbReference type="GO" id="GO:0008237">
    <property type="term" value="F:metallopeptidase activity"/>
    <property type="evidence" value="ECO:0007669"/>
    <property type="project" value="UniProtKB-KW"/>
</dbReference>
<keyword evidence="1" id="KW-0645">Protease</keyword>
<evidence type="ECO:0000259" key="5">
    <source>
        <dbReference type="Pfam" id="PF00413"/>
    </source>
</evidence>
<dbReference type="Proteomes" id="UP000443582">
    <property type="component" value="Unassembled WGS sequence"/>
</dbReference>
<dbReference type="Gene3D" id="3.40.390.10">
    <property type="entry name" value="Collagenase (Catalytic Domain)"/>
    <property type="match status" value="1"/>
</dbReference>
<name>A0ABY0IDY1_9BACT</name>
<evidence type="ECO:0000256" key="3">
    <source>
        <dbReference type="ARBA" id="ARBA00022801"/>
    </source>
</evidence>
<comment type="caution">
    <text evidence="6">The sequence shown here is derived from an EMBL/GenBank/DDBJ whole genome shotgun (WGS) entry which is preliminary data.</text>
</comment>
<keyword evidence="2" id="KW-0479">Metal-binding</keyword>
<keyword evidence="4" id="KW-0862">Zinc</keyword>
<reference evidence="7" key="1">
    <citation type="journal article" date="2019" name="Int. J. Syst. Evol. Microbiol.">
        <title>Halobacteriovorax valvorus sp. nov., a novel prokaryotic predator isolated from coastal seawater of China.</title>
        <authorList>
            <person name="Chen M.-X."/>
        </authorList>
    </citation>
    <scope>NUCLEOTIDE SEQUENCE [LARGE SCALE GENOMIC DNA]</scope>
    <source>
        <strain evidence="7">BL9</strain>
    </source>
</reference>
<gene>
    <name evidence="6" type="ORF">DAY19_12665</name>
</gene>
<feature type="domain" description="Peptidase M10 metallopeptidase" evidence="5">
    <location>
        <begin position="183"/>
        <end position="242"/>
    </location>
</feature>
<dbReference type="SUPFAM" id="SSF55486">
    <property type="entry name" value="Metalloproteases ('zincins'), catalytic domain"/>
    <property type="match status" value="1"/>
</dbReference>
<evidence type="ECO:0000256" key="2">
    <source>
        <dbReference type="ARBA" id="ARBA00022723"/>
    </source>
</evidence>
<accession>A0ABY0IDY1</accession>
<evidence type="ECO:0000313" key="6">
    <source>
        <dbReference type="EMBL" id="RZF20832.1"/>
    </source>
</evidence>
<evidence type="ECO:0000313" key="7">
    <source>
        <dbReference type="Proteomes" id="UP000443582"/>
    </source>
</evidence>
<keyword evidence="6" id="KW-0482">Metalloprotease</keyword>
<protein>
    <submittedName>
        <fullName evidence="6">Matrixin family metalloprotease</fullName>
    </submittedName>
</protein>
<evidence type="ECO:0000256" key="1">
    <source>
        <dbReference type="ARBA" id="ARBA00022670"/>
    </source>
</evidence>
<dbReference type="Pfam" id="PF00413">
    <property type="entry name" value="Peptidase_M10"/>
    <property type="match status" value="1"/>
</dbReference>
<dbReference type="InterPro" id="IPR001818">
    <property type="entry name" value="Pept_M10_metallopeptidase"/>
</dbReference>
<dbReference type="InterPro" id="IPR024079">
    <property type="entry name" value="MetalloPept_cat_dom_sf"/>
</dbReference>
<evidence type="ECO:0000256" key="4">
    <source>
        <dbReference type="ARBA" id="ARBA00022833"/>
    </source>
</evidence>
<sequence>MYFQGIFGMKINRTILSVLVILLTLSCVEEPEKVSITALPLKWRESALPLTVKVHADFSSLNAIDGSSDDLPLAAADDGLYDDYDLMQEMQKAWNDADDAREYFVLDHGQAAGADPYTDLDDYYDGEIGIYVTENWFSSIGYGVLAITSYFAEQRTDHLRMVHGDIIVNFRDYYFSFDKARTQESTTYYDLPSVILHELGHLLGLKHTTSSTVQSIMYPQLGSTEVKRTLGYYDSLSISNLYDTNTQALKTAQAFSSASVDESMKNADDGQEKPKIIHGYIELRADGHCRHFQDGSLIHDHKVF</sequence>
<keyword evidence="3" id="KW-0378">Hydrolase</keyword>